<dbReference type="SUPFAM" id="SSF55781">
    <property type="entry name" value="GAF domain-like"/>
    <property type="match status" value="1"/>
</dbReference>
<comment type="caution">
    <text evidence="2">The sequence shown here is derived from an EMBL/GenBank/DDBJ whole genome shotgun (WGS) entry which is preliminary data.</text>
</comment>
<gene>
    <name evidence="2" type="ORF">CAL29_15690</name>
</gene>
<accession>A0A261SBW2</accession>
<dbReference type="InterPro" id="IPR029016">
    <property type="entry name" value="GAF-like_dom_sf"/>
</dbReference>
<dbReference type="OrthoDB" id="9022072at2"/>
<sequence>MDEMNDVVTVQSAPSRPMLLLNEACAAARRCEAESVCQAIDKALGELVGHKLLAVYAVSQEPREIVRMYSSRPQVHPAGGHHPTGTPSWNDLVISRGQPYIGCDADDLRWAYEHPDEITRLGCVSVLNVPVVVKGETVGMLSLMHEEGWYRDLHVQLAMPFAYMLAPAFAAARQLVEA</sequence>
<evidence type="ECO:0000313" key="2">
    <source>
        <dbReference type="EMBL" id="OZI34898.1"/>
    </source>
</evidence>
<feature type="domain" description="GAF" evidence="1">
    <location>
        <begin position="34"/>
        <end position="166"/>
    </location>
</feature>
<keyword evidence="3" id="KW-1185">Reference proteome</keyword>
<dbReference type="EMBL" id="NEVM01000002">
    <property type="protein sequence ID" value="OZI34898.1"/>
    <property type="molecule type" value="Genomic_DNA"/>
</dbReference>
<dbReference type="InterPro" id="IPR003018">
    <property type="entry name" value="GAF"/>
</dbReference>
<reference evidence="3" key="1">
    <citation type="submission" date="2017-05" db="EMBL/GenBank/DDBJ databases">
        <title>Complete and WGS of Bordetella genogroups.</title>
        <authorList>
            <person name="Spilker T."/>
            <person name="Lipuma J."/>
        </authorList>
    </citation>
    <scope>NUCLEOTIDE SEQUENCE [LARGE SCALE GENOMIC DNA]</scope>
    <source>
        <strain evidence="3">AU16122</strain>
    </source>
</reference>
<evidence type="ECO:0000259" key="1">
    <source>
        <dbReference type="Pfam" id="PF01590"/>
    </source>
</evidence>
<name>A0A261SBW2_9BORD</name>
<dbReference type="Pfam" id="PF01590">
    <property type="entry name" value="GAF"/>
    <property type="match status" value="1"/>
</dbReference>
<proteinExistence type="predicted"/>
<dbReference type="Gene3D" id="3.30.450.40">
    <property type="match status" value="1"/>
</dbReference>
<evidence type="ECO:0000313" key="3">
    <source>
        <dbReference type="Proteomes" id="UP000216020"/>
    </source>
</evidence>
<dbReference type="AlphaFoldDB" id="A0A261SBW2"/>
<organism evidence="2 3">
    <name type="scientific">Bordetella genomosp. 10</name>
    <dbReference type="NCBI Taxonomy" id="1416804"/>
    <lineage>
        <taxon>Bacteria</taxon>
        <taxon>Pseudomonadati</taxon>
        <taxon>Pseudomonadota</taxon>
        <taxon>Betaproteobacteria</taxon>
        <taxon>Burkholderiales</taxon>
        <taxon>Alcaligenaceae</taxon>
        <taxon>Bordetella</taxon>
    </lineage>
</organism>
<dbReference type="Proteomes" id="UP000216020">
    <property type="component" value="Unassembled WGS sequence"/>
</dbReference>
<protein>
    <recommendedName>
        <fullName evidence="1">GAF domain-containing protein</fullName>
    </recommendedName>
</protein>